<dbReference type="Gene3D" id="3.10.180.10">
    <property type="entry name" value="2,3-Dihydroxybiphenyl 1,2-Dioxygenase, domain 1"/>
    <property type="match status" value="1"/>
</dbReference>
<dbReference type="InterPro" id="IPR037523">
    <property type="entry name" value="VOC_core"/>
</dbReference>
<dbReference type="InterPro" id="IPR029068">
    <property type="entry name" value="Glyas_Bleomycin-R_OHBP_Dase"/>
</dbReference>
<gene>
    <name evidence="2" type="ORF">AAV99_10080</name>
</gene>
<dbReference type="InterPro" id="IPR052164">
    <property type="entry name" value="Anthracycline_SecMetBiosynth"/>
</dbReference>
<evidence type="ECO:0000259" key="1">
    <source>
        <dbReference type="PROSITE" id="PS51819"/>
    </source>
</evidence>
<dbReference type="PANTHER" id="PTHR33993:SF1">
    <property type="entry name" value="GLYOXALASE FAMILY PROTEIN"/>
    <property type="match status" value="1"/>
</dbReference>
<evidence type="ECO:0000313" key="2">
    <source>
        <dbReference type="EMBL" id="KLI64021.1"/>
    </source>
</evidence>
<accession>A0A0H0XPS5</accession>
<dbReference type="PANTHER" id="PTHR33993">
    <property type="entry name" value="GLYOXALASE-RELATED"/>
    <property type="match status" value="1"/>
</dbReference>
<comment type="caution">
    <text evidence="2">The sequence shown here is derived from an EMBL/GenBank/DDBJ whole genome shotgun (WGS) entry which is preliminary data.</text>
</comment>
<protein>
    <recommendedName>
        <fullName evidence="1">VOC domain-containing protein</fullName>
    </recommendedName>
</protein>
<dbReference type="AlphaFoldDB" id="A0A0H0XPS5"/>
<name>A0A0H0XPS5_9SPHN</name>
<keyword evidence="3" id="KW-1185">Reference proteome</keyword>
<dbReference type="STRING" id="874156.GCA_001021555_01294"/>
<dbReference type="PATRIC" id="fig|874156.12.peg.2071"/>
<dbReference type="OrthoDB" id="9792323at2"/>
<dbReference type="EMBL" id="LBHU01000002">
    <property type="protein sequence ID" value="KLI64021.1"/>
    <property type="molecule type" value="Genomic_DNA"/>
</dbReference>
<dbReference type="PROSITE" id="PS51819">
    <property type="entry name" value="VOC"/>
    <property type="match status" value="1"/>
</dbReference>
<evidence type="ECO:0000313" key="3">
    <source>
        <dbReference type="Proteomes" id="UP000053455"/>
    </source>
</evidence>
<dbReference type="Proteomes" id="UP000053455">
    <property type="component" value="Unassembled WGS sequence"/>
</dbReference>
<sequence>MPKLDYVELPVATAENAVRFYSEAFGWDFTRYGPGYASYEGGPSHLGLDGTDDPKKAAAILPVIRVENLEDAYSSVVAAGGTVSQEIFAFPGGRRFHFTDPDGHELGCYQPA</sequence>
<dbReference type="Pfam" id="PF00903">
    <property type="entry name" value="Glyoxalase"/>
    <property type="match status" value="1"/>
</dbReference>
<organism evidence="2 3">
    <name type="scientific">Aurantiacibacter marinus</name>
    <dbReference type="NCBI Taxonomy" id="874156"/>
    <lineage>
        <taxon>Bacteria</taxon>
        <taxon>Pseudomonadati</taxon>
        <taxon>Pseudomonadota</taxon>
        <taxon>Alphaproteobacteria</taxon>
        <taxon>Sphingomonadales</taxon>
        <taxon>Erythrobacteraceae</taxon>
        <taxon>Aurantiacibacter</taxon>
    </lineage>
</organism>
<reference evidence="2 3" key="1">
    <citation type="submission" date="2015-04" db="EMBL/GenBank/DDBJ databases">
        <title>The draft genome sequence of Erythrobacter marinus HWDM-33.</title>
        <authorList>
            <person name="Zhuang L."/>
            <person name="Liu Y."/>
            <person name="Shao Z."/>
        </authorList>
    </citation>
    <scope>NUCLEOTIDE SEQUENCE [LARGE SCALE GENOMIC DNA]</scope>
    <source>
        <strain evidence="2 3">HWDM-33</strain>
    </source>
</reference>
<feature type="domain" description="VOC" evidence="1">
    <location>
        <begin position="3"/>
        <end position="111"/>
    </location>
</feature>
<proteinExistence type="predicted"/>
<dbReference type="SUPFAM" id="SSF54593">
    <property type="entry name" value="Glyoxalase/Bleomycin resistance protein/Dihydroxybiphenyl dioxygenase"/>
    <property type="match status" value="1"/>
</dbReference>
<dbReference type="InterPro" id="IPR004360">
    <property type="entry name" value="Glyas_Fos-R_dOase_dom"/>
</dbReference>